<reference evidence="2" key="1">
    <citation type="submission" date="2023-08" db="EMBL/GenBank/DDBJ databases">
        <title>A de novo genome assembly of Solanum verrucosum Schlechtendal, a Mexican diploid species geographically isolated from the other diploid A-genome species in potato relatives.</title>
        <authorList>
            <person name="Hosaka K."/>
        </authorList>
    </citation>
    <scope>NUCLEOTIDE SEQUENCE</scope>
    <source>
        <tissue evidence="2">Young leaves</tissue>
    </source>
</reference>
<evidence type="ECO:0000256" key="1">
    <source>
        <dbReference type="SAM" id="MobiDB-lite"/>
    </source>
</evidence>
<keyword evidence="3" id="KW-1185">Reference proteome</keyword>
<dbReference type="AlphaFoldDB" id="A0AAF0UNW1"/>
<gene>
    <name evidence="2" type="ORF">MTR67_043002</name>
</gene>
<dbReference type="EMBL" id="CP133621">
    <property type="protein sequence ID" value="WMV49617.1"/>
    <property type="molecule type" value="Genomic_DNA"/>
</dbReference>
<evidence type="ECO:0000313" key="2">
    <source>
        <dbReference type="EMBL" id="WMV49617.1"/>
    </source>
</evidence>
<proteinExistence type="predicted"/>
<feature type="compositionally biased region" description="Basic and acidic residues" evidence="1">
    <location>
        <begin position="71"/>
        <end position="85"/>
    </location>
</feature>
<feature type="region of interest" description="Disordered" evidence="1">
    <location>
        <begin position="62"/>
        <end position="85"/>
    </location>
</feature>
<accession>A0AAF0UNW1</accession>
<dbReference type="Proteomes" id="UP001234989">
    <property type="component" value="Chromosome 10"/>
</dbReference>
<name>A0AAF0UNW1_SOLVR</name>
<organism evidence="2 3">
    <name type="scientific">Solanum verrucosum</name>
    <dbReference type="NCBI Taxonomy" id="315347"/>
    <lineage>
        <taxon>Eukaryota</taxon>
        <taxon>Viridiplantae</taxon>
        <taxon>Streptophyta</taxon>
        <taxon>Embryophyta</taxon>
        <taxon>Tracheophyta</taxon>
        <taxon>Spermatophyta</taxon>
        <taxon>Magnoliopsida</taxon>
        <taxon>eudicotyledons</taxon>
        <taxon>Gunneridae</taxon>
        <taxon>Pentapetalae</taxon>
        <taxon>asterids</taxon>
        <taxon>lamiids</taxon>
        <taxon>Solanales</taxon>
        <taxon>Solanaceae</taxon>
        <taxon>Solanoideae</taxon>
        <taxon>Solaneae</taxon>
        <taxon>Solanum</taxon>
    </lineage>
</organism>
<protein>
    <submittedName>
        <fullName evidence="2">Uncharacterized protein</fullName>
    </submittedName>
</protein>
<evidence type="ECO:0000313" key="3">
    <source>
        <dbReference type="Proteomes" id="UP001234989"/>
    </source>
</evidence>
<sequence>MAKMMTQINLLSNHVVGCETKSVNAVGTNNGPCSNDAIFQALYNEKVQYLGNQVWGLHNNYQRQGGNQGWNKDRDSDWKDWPGEN</sequence>